<reference evidence="1 2" key="1">
    <citation type="submission" date="2018-03" db="EMBL/GenBank/DDBJ databases">
        <title>Candida pseudohaemulonii genome assembly and annotation.</title>
        <authorList>
            <person name="Munoz J.F."/>
            <person name="Gade L.G."/>
            <person name="Chow N.A."/>
            <person name="Litvintseva A.P."/>
            <person name="Loparev V.N."/>
            <person name="Cuomo C.A."/>
        </authorList>
    </citation>
    <scope>NUCLEOTIDE SEQUENCE [LARGE SCALE GENOMIC DNA]</scope>
    <source>
        <strain evidence="1 2">B12108</strain>
    </source>
</reference>
<dbReference type="AlphaFoldDB" id="A0A2P7YZC9"/>
<proteinExistence type="predicted"/>
<evidence type="ECO:0000313" key="1">
    <source>
        <dbReference type="EMBL" id="PSK41312.1"/>
    </source>
</evidence>
<dbReference type="GO" id="GO:0008270">
    <property type="term" value="F:zinc ion binding"/>
    <property type="evidence" value="ECO:0007669"/>
    <property type="project" value="InterPro"/>
</dbReference>
<name>A0A2P7YZC9_9ASCO</name>
<gene>
    <name evidence="1" type="ORF">C7M61_000993</name>
</gene>
<comment type="caution">
    <text evidence="1">The sequence shown here is derived from an EMBL/GenBank/DDBJ whole genome shotgun (WGS) entry which is preliminary data.</text>
</comment>
<dbReference type="InterPro" id="IPR001138">
    <property type="entry name" value="Zn2Cys6_DnaBD"/>
</dbReference>
<accession>A0A2P7YZC9</accession>
<keyword evidence="2" id="KW-1185">Reference proteome</keyword>
<protein>
    <submittedName>
        <fullName evidence="1">Uncharacterized protein</fullName>
    </submittedName>
</protein>
<dbReference type="GeneID" id="36564384"/>
<dbReference type="Proteomes" id="UP000241107">
    <property type="component" value="Unassembled WGS sequence"/>
</dbReference>
<dbReference type="CDD" id="cd00067">
    <property type="entry name" value="GAL4"/>
    <property type="match status" value="1"/>
</dbReference>
<dbReference type="GO" id="GO:0000981">
    <property type="term" value="F:DNA-binding transcription factor activity, RNA polymerase II-specific"/>
    <property type="evidence" value="ECO:0007669"/>
    <property type="project" value="InterPro"/>
</dbReference>
<dbReference type="RefSeq" id="XP_024716011.1">
    <property type="nucleotide sequence ID" value="XM_024856412.1"/>
</dbReference>
<sequence>MKCDEQLPVCQNCLTSKRKCIRGVRLNFTLYTFYNPKELIPEPTDRDHDDQNPIDLYSAPRYFAFLDQSVAVSSYYKNGKDNYRPYLHLHSQDDLMEASRQLSVDCNTSRAVTTLDPTYISPIIQQIPPNPEPARPDDPFHSHFHQPQHPLLLLRPPEAASFGGPTPAQTHFDITPLAPEAFFLSELNPTEPRENVILENYDITNLLANPELQGRPSEFTADLPVQSSFSDLEQRRSSVELLNELPAESSVDAQQFTELIHRFRYYWLLDIFNEIGWWKVLMPNYCVRLAQAAEVEGKTPPGSQFLLIDCLLTCSEEATLERIIQVAHNQYTEWEFFETREVNGSTFRAFERVLLSVTLITLALLLHLTLDQGLVLNKTFQLVLANQGKLFQKLMLRLSQVPSGRLKKFKQSPLTVECIKAMTILRFMIKNNIQARNAAFSYSLAPTDPDSISQTIIDYETTQAVDWSHFFTITLYEMELLNSRYANLDLPQMDPYTLLNATGFESDSKKLRNLLWELIKLDYVTDNPGLQGYVSLDDQGLHSLRNTDINTGRQLAFQLITPNERSLAMNFLSKHLDKIEHVSNHDTNAACINLLQAIDASSMEKKLKAQWRRHFSWVFE</sequence>
<evidence type="ECO:0000313" key="2">
    <source>
        <dbReference type="Proteomes" id="UP000241107"/>
    </source>
</evidence>
<dbReference type="VEuPathDB" id="FungiDB:C7M61_000993"/>
<dbReference type="EMBL" id="PYFQ01000001">
    <property type="protein sequence ID" value="PSK41312.1"/>
    <property type="molecule type" value="Genomic_DNA"/>
</dbReference>
<organism evidence="1 2">
    <name type="scientific">Candidozyma pseudohaemuli</name>
    <dbReference type="NCBI Taxonomy" id="418784"/>
    <lineage>
        <taxon>Eukaryota</taxon>
        <taxon>Fungi</taxon>
        <taxon>Dikarya</taxon>
        <taxon>Ascomycota</taxon>
        <taxon>Saccharomycotina</taxon>
        <taxon>Pichiomycetes</taxon>
        <taxon>Metschnikowiaceae</taxon>
        <taxon>Candidozyma</taxon>
    </lineage>
</organism>
<dbReference type="OrthoDB" id="416217at2759"/>